<feature type="compositionally biased region" description="Polar residues" evidence="1">
    <location>
        <begin position="208"/>
        <end position="224"/>
    </location>
</feature>
<dbReference type="Proteomes" id="UP001044222">
    <property type="component" value="Chromosome 11"/>
</dbReference>
<feature type="region of interest" description="Disordered" evidence="1">
    <location>
        <begin position="133"/>
        <end position="224"/>
    </location>
</feature>
<proteinExistence type="predicted"/>
<name>A0A9D3RQN5_ANGAN</name>
<reference evidence="2" key="1">
    <citation type="submission" date="2021-01" db="EMBL/GenBank/DDBJ databases">
        <title>A chromosome-scale assembly of European eel, Anguilla anguilla.</title>
        <authorList>
            <person name="Henkel C."/>
            <person name="Jong-Raadsen S.A."/>
            <person name="Dufour S."/>
            <person name="Weltzien F.-A."/>
            <person name="Palstra A.P."/>
            <person name="Pelster B."/>
            <person name="Spaink H.P."/>
            <person name="Van Den Thillart G.E."/>
            <person name="Jansen H."/>
            <person name="Zahm M."/>
            <person name="Klopp C."/>
            <person name="Cedric C."/>
            <person name="Louis A."/>
            <person name="Berthelot C."/>
            <person name="Parey E."/>
            <person name="Roest Crollius H."/>
            <person name="Montfort J."/>
            <person name="Robinson-Rechavi M."/>
            <person name="Bucao C."/>
            <person name="Bouchez O."/>
            <person name="Gislard M."/>
            <person name="Lluch J."/>
            <person name="Milhes M."/>
            <person name="Lampietro C."/>
            <person name="Lopez Roques C."/>
            <person name="Donnadieu C."/>
            <person name="Braasch I."/>
            <person name="Desvignes T."/>
            <person name="Postlethwait J."/>
            <person name="Bobe J."/>
            <person name="Guiguen Y."/>
            <person name="Dirks R."/>
        </authorList>
    </citation>
    <scope>NUCLEOTIDE SEQUENCE</scope>
    <source>
        <strain evidence="2">Tag_6206</strain>
        <tissue evidence="2">Liver</tissue>
    </source>
</reference>
<dbReference type="AlphaFoldDB" id="A0A9D3RQN5"/>
<evidence type="ECO:0000256" key="1">
    <source>
        <dbReference type="SAM" id="MobiDB-lite"/>
    </source>
</evidence>
<feature type="compositionally biased region" description="Basic and acidic residues" evidence="1">
    <location>
        <begin position="170"/>
        <end position="186"/>
    </location>
</feature>
<feature type="compositionally biased region" description="Pro residues" evidence="1">
    <location>
        <begin position="39"/>
        <end position="50"/>
    </location>
</feature>
<feature type="region of interest" description="Disordered" evidence="1">
    <location>
        <begin position="32"/>
        <end position="84"/>
    </location>
</feature>
<evidence type="ECO:0000313" key="3">
    <source>
        <dbReference type="Proteomes" id="UP001044222"/>
    </source>
</evidence>
<keyword evidence="3" id="KW-1185">Reference proteome</keyword>
<dbReference type="EMBL" id="JAFIRN010000011">
    <property type="protein sequence ID" value="KAG5839220.1"/>
    <property type="molecule type" value="Genomic_DNA"/>
</dbReference>
<feature type="compositionally biased region" description="Polar residues" evidence="1">
    <location>
        <begin position="72"/>
        <end position="82"/>
    </location>
</feature>
<protein>
    <submittedName>
        <fullName evidence="2">Uncharacterized protein</fullName>
    </submittedName>
</protein>
<sequence length="224" mass="23429">MAPPPPLYSPMAAPFQQLPHLQSCQLIGSPLAFHSAPPMAQPPPSRPSYPPLQHSLPYNGQPGLPMSAGSPRPTSACPSSLTPGAGRGLPLWLHPSVRWQPAPLPPALSGLPLPQPGAVPRRARLLSLAHLQQPPGAPAFPQAGSPGVGSLPSVGPLVPPLGPQPPFSPEEERLSIKQEPEDKELGFHSIGLQDITLDDVNEIIGRDMSQSPASHGPTATHSQT</sequence>
<feature type="compositionally biased region" description="Pro residues" evidence="1">
    <location>
        <begin position="157"/>
        <end position="168"/>
    </location>
</feature>
<organism evidence="2 3">
    <name type="scientific">Anguilla anguilla</name>
    <name type="common">European freshwater eel</name>
    <name type="synonym">Muraena anguilla</name>
    <dbReference type="NCBI Taxonomy" id="7936"/>
    <lineage>
        <taxon>Eukaryota</taxon>
        <taxon>Metazoa</taxon>
        <taxon>Chordata</taxon>
        <taxon>Craniata</taxon>
        <taxon>Vertebrata</taxon>
        <taxon>Euteleostomi</taxon>
        <taxon>Actinopterygii</taxon>
        <taxon>Neopterygii</taxon>
        <taxon>Teleostei</taxon>
        <taxon>Anguilliformes</taxon>
        <taxon>Anguillidae</taxon>
        <taxon>Anguilla</taxon>
    </lineage>
</organism>
<accession>A0A9D3RQN5</accession>
<comment type="caution">
    <text evidence="2">The sequence shown here is derived from an EMBL/GenBank/DDBJ whole genome shotgun (WGS) entry which is preliminary data.</text>
</comment>
<feature type="compositionally biased region" description="Low complexity" evidence="1">
    <location>
        <begin position="139"/>
        <end position="156"/>
    </location>
</feature>
<evidence type="ECO:0000313" key="2">
    <source>
        <dbReference type="EMBL" id="KAG5839220.1"/>
    </source>
</evidence>
<gene>
    <name evidence="2" type="ORF">ANANG_G00202710</name>
</gene>